<keyword evidence="3" id="KW-1185">Reference proteome</keyword>
<organism evidence="2 3">
    <name type="scientific">Pedobacter soli</name>
    <dbReference type="NCBI Taxonomy" id="390242"/>
    <lineage>
        <taxon>Bacteria</taxon>
        <taxon>Pseudomonadati</taxon>
        <taxon>Bacteroidota</taxon>
        <taxon>Sphingobacteriia</taxon>
        <taxon>Sphingobacteriales</taxon>
        <taxon>Sphingobacteriaceae</taxon>
        <taxon>Pedobacter</taxon>
    </lineage>
</organism>
<evidence type="ECO:0000256" key="1">
    <source>
        <dbReference type="SAM" id="MobiDB-lite"/>
    </source>
</evidence>
<gene>
    <name evidence="2" type="ORF">SAMN04488024_1221</name>
</gene>
<proteinExistence type="predicted"/>
<dbReference type="Proteomes" id="UP000199455">
    <property type="component" value="Unassembled WGS sequence"/>
</dbReference>
<dbReference type="AlphaFoldDB" id="A0A1G7D073"/>
<sequence>GIHGKTGRIDENQAAYCSLETMEEYNGQSEESDEGGRSEIKGLSAGQYPQGILQDCKQPDTTYDT</sequence>
<evidence type="ECO:0000313" key="3">
    <source>
        <dbReference type="Proteomes" id="UP000199455"/>
    </source>
</evidence>
<feature type="non-terminal residue" evidence="2">
    <location>
        <position position="1"/>
    </location>
</feature>
<accession>A0A1G7D073</accession>
<evidence type="ECO:0000313" key="2">
    <source>
        <dbReference type="EMBL" id="SDE44873.1"/>
    </source>
</evidence>
<protein>
    <submittedName>
        <fullName evidence="2">Uncharacterized protein</fullName>
    </submittedName>
</protein>
<feature type="region of interest" description="Disordered" evidence="1">
    <location>
        <begin position="23"/>
        <end position="65"/>
    </location>
</feature>
<name>A0A1G7D073_9SPHI</name>
<reference evidence="3" key="1">
    <citation type="submission" date="2016-10" db="EMBL/GenBank/DDBJ databases">
        <authorList>
            <person name="Varghese N."/>
            <person name="Submissions S."/>
        </authorList>
    </citation>
    <scope>NUCLEOTIDE SEQUENCE [LARGE SCALE GENOMIC DNA]</scope>
    <source>
        <strain evidence="3">DSM 18609</strain>
    </source>
</reference>
<dbReference type="EMBL" id="FMZH01000022">
    <property type="protein sequence ID" value="SDE44873.1"/>
    <property type="molecule type" value="Genomic_DNA"/>
</dbReference>